<dbReference type="Pfam" id="PF13193">
    <property type="entry name" value="AMP-binding_C"/>
    <property type="match status" value="1"/>
</dbReference>
<feature type="region of interest" description="Disordered" evidence="3">
    <location>
        <begin position="34"/>
        <end position="72"/>
    </location>
</feature>
<evidence type="ECO:0000313" key="7">
    <source>
        <dbReference type="Proteomes" id="UP001567538"/>
    </source>
</evidence>
<dbReference type="SUPFAM" id="SSF56801">
    <property type="entry name" value="Acetyl-CoA synthetase-like"/>
    <property type="match status" value="1"/>
</dbReference>
<evidence type="ECO:0000259" key="4">
    <source>
        <dbReference type="Pfam" id="PF00501"/>
    </source>
</evidence>
<comment type="caution">
    <text evidence="6">The sequence shown here is derived from an EMBL/GenBank/DDBJ whole genome shotgun (WGS) entry which is preliminary data.</text>
</comment>
<feature type="domain" description="AMP-dependent synthetase/ligase" evidence="4">
    <location>
        <begin position="79"/>
        <end position="458"/>
    </location>
</feature>
<dbReference type="FunFam" id="3.30.300.30:FF:000008">
    <property type="entry name" value="2,3-dihydroxybenzoate-AMP ligase"/>
    <property type="match status" value="1"/>
</dbReference>
<dbReference type="CDD" id="cd12118">
    <property type="entry name" value="ttLC_FACS_AEE21_like"/>
    <property type="match status" value="1"/>
</dbReference>
<evidence type="ECO:0000313" key="6">
    <source>
        <dbReference type="EMBL" id="KAL1532028.1"/>
    </source>
</evidence>
<proteinExistence type="inferred from homology"/>
<feature type="domain" description="AMP-binding enzyme C-terminal" evidence="5">
    <location>
        <begin position="509"/>
        <end position="586"/>
    </location>
</feature>
<comment type="similarity">
    <text evidence="1">Belongs to the ATP-dependent AMP-binding enzyme family.</text>
</comment>
<protein>
    <submittedName>
        <fullName evidence="6">2-methylpropanoate--CoA ligase ccl4</fullName>
    </submittedName>
</protein>
<dbReference type="InterPro" id="IPR045851">
    <property type="entry name" value="AMP-bd_C_sf"/>
</dbReference>
<dbReference type="AlphaFoldDB" id="A0ABD1FLK7"/>
<dbReference type="InterPro" id="IPR025110">
    <property type="entry name" value="AMP-bd_C"/>
</dbReference>
<dbReference type="EMBL" id="JBEAFC010000014">
    <property type="protein sequence ID" value="KAL1532028.1"/>
    <property type="molecule type" value="Genomic_DNA"/>
</dbReference>
<dbReference type="GO" id="GO:0016874">
    <property type="term" value="F:ligase activity"/>
    <property type="evidence" value="ECO:0007669"/>
    <property type="project" value="UniProtKB-KW"/>
</dbReference>
<dbReference type="Pfam" id="PF00501">
    <property type="entry name" value="AMP-binding"/>
    <property type="match status" value="1"/>
</dbReference>
<dbReference type="PANTHER" id="PTHR43859:SF53">
    <property type="entry name" value="ACYL-ACTIVATING ENZYME 4-RELATED"/>
    <property type="match status" value="1"/>
</dbReference>
<dbReference type="Proteomes" id="UP001567538">
    <property type="component" value="Unassembled WGS sequence"/>
</dbReference>
<evidence type="ECO:0000259" key="5">
    <source>
        <dbReference type="Pfam" id="PF13193"/>
    </source>
</evidence>
<dbReference type="PANTHER" id="PTHR43859">
    <property type="entry name" value="ACYL-ACTIVATING ENZYME"/>
    <property type="match status" value="1"/>
</dbReference>
<feature type="compositionally biased region" description="Pro residues" evidence="3">
    <location>
        <begin position="34"/>
        <end position="43"/>
    </location>
</feature>
<dbReference type="InterPro" id="IPR042099">
    <property type="entry name" value="ANL_N_sf"/>
</dbReference>
<evidence type="ECO:0000256" key="2">
    <source>
        <dbReference type="ARBA" id="ARBA00022598"/>
    </source>
</evidence>
<sequence>MNITLKHTHSNLILSFSSSSSPFLHQSTLFHPWPLRPPPPQSIRPPNQRTTHASTPPPHLSHNVQPSPPENHLTPIHYLERAAAVYGGCPSIIYNGVTQNWSETRVRCLKLASSIAALGIAHGDVVSVVAPNIPATYELHFAAPMAAAVLNTINLRLDAKSISNLLRHSNSKLVFVDCQSSSLVNDAVSLLPPHHRRPILVLVGEDGYDGSIPTELNYEEMVESGDADFQWVRPLSEWDPIVLNYTSGTTAAPKGVVLSHRSAALQAVNMVFEWGVPPRRAVYLWTLPMFHCNGWNLAWGMAAVGGANVCLRRVDAESVYGALEEHGVTHMCGAPVVLNMLSNYTRRKALSAPVHVMTAGAPPPAAVLGQAESLGFIVSHGYGLTETGGPAVMCVWKQEWDDLPESERARLKARQGVGSIFSPEVDVVDPHSGESVPHNGSTTGEVVLRGATLMSGYLNDPDATSRSMTDNGWFRTGDIGVMHGDGYLEVKDRSKDVIICGGENVSSVEVEAVLYSHPAVREAAVVARPDRYWGETPCAFVSLKEEAAERPSEKEIREFCKERLPLFMVPRMVVFESELPKTSTGKMQKFLLRDVAKGL</sequence>
<dbReference type="Gene3D" id="3.40.50.12780">
    <property type="entry name" value="N-terminal domain of ligase-like"/>
    <property type="match status" value="1"/>
</dbReference>
<dbReference type="NCBIfam" id="NF006020">
    <property type="entry name" value="PRK08162.1"/>
    <property type="match status" value="1"/>
</dbReference>
<keyword evidence="2 6" id="KW-0436">Ligase</keyword>
<name>A0ABD1FLK7_SALDI</name>
<dbReference type="InterPro" id="IPR000873">
    <property type="entry name" value="AMP-dep_synth/lig_dom"/>
</dbReference>
<keyword evidence="7" id="KW-1185">Reference proteome</keyword>
<organism evidence="6 7">
    <name type="scientific">Salvia divinorum</name>
    <name type="common">Maria pastora</name>
    <name type="synonym">Diviner's sage</name>
    <dbReference type="NCBI Taxonomy" id="28513"/>
    <lineage>
        <taxon>Eukaryota</taxon>
        <taxon>Viridiplantae</taxon>
        <taxon>Streptophyta</taxon>
        <taxon>Embryophyta</taxon>
        <taxon>Tracheophyta</taxon>
        <taxon>Spermatophyta</taxon>
        <taxon>Magnoliopsida</taxon>
        <taxon>eudicotyledons</taxon>
        <taxon>Gunneridae</taxon>
        <taxon>Pentapetalae</taxon>
        <taxon>asterids</taxon>
        <taxon>lamiids</taxon>
        <taxon>Lamiales</taxon>
        <taxon>Lamiaceae</taxon>
        <taxon>Nepetoideae</taxon>
        <taxon>Mentheae</taxon>
        <taxon>Salviinae</taxon>
        <taxon>Salvia</taxon>
        <taxon>Salvia subgen. Calosphace</taxon>
    </lineage>
</organism>
<evidence type="ECO:0000256" key="1">
    <source>
        <dbReference type="ARBA" id="ARBA00006432"/>
    </source>
</evidence>
<reference evidence="6 7" key="1">
    <citation type="submission" date="2024-06" db="EMBL/GenBank/DDBJ databases">
        <title>A chromosome level genome sequence of Diviner's sage (Salvia divinorum).</title>
        <authorList>
            <person name="Ford S.A."/>
            <person name="Ro D.-K."/>
            <person name="Ness R.W."/>
            <person name="Phillips M.A."/>
        </authorList>
    </citation>
    <scope>NUCLEOTIDE SEQUENCE [LARGE SCALE GENOMIC DNA]</scope>
    <source>
        <strain evidence="6">SAF-2024a</strain>
        <tissue evidence="6">Leaf</tissue>
    </source>
</reference>
<evidence type="ECO:0000256" key="3">
    <source>
        <dbReference type="SAM" id="MobiDB-lite"/>
    </source>
</evidence>
<dbReference type="Gene3D" id="3.30.300.30">
    <property type="match status" value="1"/>
</dbReference>
<gene>
    <name evidence="6" type="primary">CCL4</name>
    <name evidence="6" type="ORF">AAHA92_32093</name>
</gene>
<accession>A0ABD1FLK7</accession>